<keyword evidence="2" id="KW-0547">Nucleotide-binding</keyword>
<protein>
    <submittedName>
        <fullName evidence="5">GTPase</fullName>
    </submittedName>
</protein>
<comment type="similarity">
    <text evidence="1">Belongs to the GPN-loop GTPase family.</text>
</comment>
<dbReference type="Pfam" id="PF03029">
    <property type="entry name" value="ATP_bind_1"/>
    <property type="match status" value="1"/>
</dbReference>
<dbReference type="RefSeq" id="WP_098062070.1">
    <property type="nucleotide sequence ID" value="NZ_PDEP01000006.1"/>
</dbReference>
<comment type="caution">
    <text evidence="5">The sequence shown here is derived from an EMBL/GenBank/DDBJ whole genome shotgun (WGS) entry which is preliminary data.</text>
</comment>
<evidence type="ECO:0000256" key="4">
    <source>
        <dbReference type="ARBA" id="ARBA00023134"/>
    </source>
</evidence>
<dbReference type="PANTHER" id="PTHR42708:SF1">
    <property type="entry name" value="GLIDING MOTILITY PROTEIN MGLA"/>
    <property type="match status" value="1"/>
</dbReference>
<keyword evidence="3" id="KW-0378">Hydrolase</keyword>
<keyword evidence="6" id="KW-1185">Reference proteome</keyword>
<dbReference type="CDD" id="cd00882">
    <property type="entry name" value="Ras_like_GTPase"/>
    <property type="match status" value="1"/>
</dbReference>
<dbReference type="Gene3D" id="3.40.50.300">
    <property type="entry name" value="P-loop containing nucleotide triphosphate hydrolases"/>
    <property type="match status" value="1"/>
</dbReference>
<evidence type="ECO:0000256" key="2">
    <source>
        <dbReference type="ARBA" id="ARBA00022741"/>
    </source>
</evidence>
<dbReference type="InterPro" id="IPR027417">
    <property type="entry name" value="P-loop_NTPase"/>
</dbReference>
<dbReference type="GO" id="GO:0005525">
    <property type="term" value="F:GTP binding"/>
    <property type="evidence" value="ECO:0007669"/>
    <property type="project" value="UniProtKB-KW"/>
</dbReference>
<dbReference type="PANTHER" id="PTHR42708">
    <property type="entry name" value="ATP/GTP-BINDING PROTEIN-RELATED"/>
    <property type="match status" value="1"/>
</dbReference>
<reference evidence="5 6" key="1">
    <citation type="submission" date="2017-10" db="EMBL/GenBank/DDBJ databases">
        <title>Draft genome of Longimonas halophila.</title>
        <authorList>
            <person name="Goh K.M."/>
            <person name="Shamsir M.S."/>
            <person name="Lim S.W."/>
        </authorList>
    </citation>
    <scope>NUCLEOTIDE SEQUENCE [LARGE SCALE GENOMIC DNA]</scope>
    <source>
        <strain evidence="5 6">KCTC 42399</strain>
    </source>
</reference>
<dbReference type="InterPro" id="IPR004130">
    <property type="entry name" value="Gpn"/>
</dbReference>
<dbReference type="InterPro" id="IPR052705">
    <property type="entry name" value="Gliding_Motility_GTPase"/>
</dbReference>
<dbReference type="AlphaFoldDB" id="A0A2H3P7D2"/>
<dbReference type="OrthoDB" id="4319884at2"/>
<keyword evidence="4" id="KW-0342">GTP-binding</keyword>
<organism evidence="5 6">
    <name type="scientific">Longimonas halophila</name>
    <dbReference type="NCBI Taxonomy" id="1469170"/>
    <lineage>
        <taxon>Bacteria</taxon>
        <taxon>Pseudomonadati</taxon>
        <taxon>Rhodothermota</taxon>
        <taxon>Rhodothermia</taxon>
        <taxon>Rhodothermales</taxon>
        <taxon>Salisaetaceae</taxon>
        <taxon>Longimonas</taxon>
    </lineage>
</organism>
<dbReference type="EMBL" id="PDEP01000006">
    <property type="protein sequence ID" value="PEN07041.1"/>
    <property type="molecule type" value="Genomic_DNA"/>
</dbReference>
<evidence type="ECO:0000313" key="5">
    <source>
        <dbReference type="EMBL" id="PEN07041.1"/>
    </source>
</evidence>
<evidence type="ECO:0000256" key="3">
    <source>
        <dbReference type="ARBA" id="ARBA00022801"/>
    </source>
</evidence>
<sequence>MLPLKVLITGAVGAGKTTLVSTISEIEPLTTDVDSQEAIGKNQTTVGLDYGRMTLKERSVRLFGTPGQERFDYMWQMLGEGVDGMIVLVHAGHDTAETDTEHLLDTLRAKEAADVPFVVGITHSDEAGTHPEALREASFAQRAAAVLTADVRTERDGQALIHALVDAWGIQ</sequence>
<gene>
    <name evidence="5" type="ORF">CRI93_07840</name>
</gene>
<dbReference type="SUPFAM" id="SSF52540">
    <property type="entry name" value="P-loop containing nucleoside triphosphate hydrolases"/>
    <property type="match status" value="1"/>
</dbReference>
<name>A0A2H3P7D2_9BACT</name>
<proteinExistence type="inferred from homology"/>
<accession>A0A2H3P7D2</accession>
<evidence type="ECO:0000313" key="6">
    <source>
        <dbReference type="Proteomes" id="UP000221024"/>
    </source>
</evidence>
<dbReference type="Proteomes" id="UP000221024">
    <property type="component" value="Unassembled WGS sequence"/>
</dbReference>
<evidence type="ECO:0000256" key="1">
    <source>
        <dbReference type="ARBA" id="ARBA00005290"/>
    </source>
</evidence>
<dbReference type="GO" id="GO:0016787">
    <property type="term" value="F:hydrolase activity"/>
    <property type="evidence" value="ECO:0007669"/>
    <property type="project" value="UniProtKB-KW"/>
</dbReference>